<dbReference type="AlphaFoldDB" id="S9QUC1"/>
<dbReference type="RefSeq" id="WP_021098927.1">
    <property type="nucleotide sequence ID" value="NZ_KE557324.1"/>
</dbReference>
<proteinExistence type="predicted"/>
<dbReference type="HOGENOM" id="CLU_174766_0_0_5"/>
<gene>
    <name evidence="1" type="ORF">ruthe_02862</name>
</gene>
<evidence type="ECO:0008006" key="3">
    <source>
        <dbReference type="Google" id="ProtNLM"/>
    </source>
</evidence>
<comment type="caution">
    <text evidence="1">The sequence shown here is derived from an EMBL/GenBank/DDBJ whole genome shotgun (WGS) entry which is preliminary data.</text>
</comment>
<dbReference type="Proteomes" id="UP000015346">
    <property type="component" value="Unassembled WGS sequence"/>
</dbReference>
<accession>S9QUC1</accession>
<protein>
    <recommendedName>
        <fullName evidence="3">Lipoprotein</fullName>
    </recommendedName>
</protein>
<dbReference type="EMBL" id="AOLV01000033">
    <property type="protein sequence ID" value="EPX83238.1"/>
    <property type="molecule type" value="Genomic_DNA"/>
</dbReference>
<name>S9QUC1_9RHOB</name>
<evidence type="ECO:0000313" key="1">
    <source>
        <dbReference type="EMBL" id="EPX83238.1"/>
    </source>
</evidence>
<sequence>MLRPAFLSALAAVLVAGVAGCTPQPMDPARAARLCEERAQRAQGPTGNVTIGANSREGPFFGAAIGLSSDYLSGRDPVAVYEECVYQRTGALPIRPPRL</sequence>
<dbReference type="PROSITE" id="PS51257">
    <property type="entry name" value="PROKAR_LIPOPROTEIN"/>
    <property type="match status" value="1"/>
</dbReference>
<organism evidence="1 2">
    <name type="scientific">Rubellimicrobium thermophilum DSM 16684</name>
    <dbReference type="NCBI Taxonomy" id="1123069"/>
    <lineage>
        <taxon>Bacteria</taxon>
        <taxon>Pseudomonadati</taxon>
        <taxon>Pseudomonadota</taxon>
        <taxon>Alphaproteobacteria</taxon>
        <taxon>Rhodobacterales</taxon>
        <taxon>Roseobacteraceae</taxon>
        <taxon>Rubellimicrobium</taxon>
    </lineage>
</organism>
<keyword evidence="2" id="KW-1185">Reference proteome</keyword>
<reference evidence="1 2" key="1">
    <citation type="journal article" date="2013" name="Stand. Genomic Sci.">
        <title>Genome sequence of the reddish-pigmented Rubellimicrobium thermophilum type strain (DSM 16684(T)), a member of the Roseobacter clade.</title>
        <authorList>
            <person name="Fiebig A."/>
            <person name="Riedel T."/>
            <person name="Gronow S."/>
            <person name="Petersen J."/>
            <person name="Klenk H.P."/>
            <person name="Goker M."/>
        </authorList>
    </citation>
    <scope>NUCLEOTIDE SEQUENCE [LARGE SCALE GENOMIC DNA]</scope>
    <source>
        <strain evidence="1 2">DSM 16684</strain>
    </source>
</reference>
<dbReference type="STRING" id="1123069.ruthe_02862"/>
<evidence type="ECO:0000313" key="2">
    <source>
        <dbReference type="Proteomes" id="UP000015346"/>
    </source>
</evidence>